<evidence type="ECO:0000313" key="2">
    <source>
        <dbReference type="Proteomes" id="UP000694005"/>
    </source>
</evidence>
<evidence type="ECO:0000313" key="1">
    <source>
        <dbReference type="EMBL" id="CAG7889049.1"/>
    </source>
</evidence>
<dbReference type="AlphaFoldDB" id="A0A8D9GXP9"/>
<feature type="non-terminal residue" evidence="1">
    <location>
        <position position="1"/>
    </location>
</feature>
<proteinExistence type="predicted"/>
<dbReference type="EMBL" id="LS974617">
    <property type="protein sequence ID" value="CAG7889049.1"/>
    <property type="molecule type" value="Genomic_DNA"/>
</dbReference>
<name>A0A8D9GXP9_BRACM</name>
<accession>A0A8D9GXP9</accession>
<protein>
    <submittedName>
        <fullName evidence="1">Uncharacterized protein</fullName>
    </submittedName>
</protein>
<organism evidence="1 2">
    <name type="scientific">Brassica campestris</name>
    <name type="common">Field mustard</name>
    <dbReference type="NCBI Taxonomy" id="3711"/>
    <lineage>
        <taxon>Eukaryota</taxon>
        <taxon>Viridiplantae</taxon>
        <taxon>Streptophyta</taxon>
        <taxon>Embryophyta</taxon>
        <taxon>Tracheophyta</taxon>
        <taxon>Spermatophyta</taxon>
        <taxon>Magnoliopsida</taxon>
        <taxon>eudicotyledons</taxon>
        <taxon>Gunneridae</taxon>
        <taxon>Pentapetalae</taxon>
        <taxon>rosids</taxon>
        <taxon>malvids</taxon>
        <taxon>Brassicales</taxon>
        <taxon>Brassicaceae</taxon>
        <taxon>Brassiceae</taxon>
        <taxon>Brassica</taxon>
    </lineage>
</organism>
<gene>
    <name evidence="1" type="ORF">BRAPAZ1V2_A01P31250.2</name>
</gene>
<reference evidence="1 2" key="1">
    <citation type="submission" date="2021-07" db="EMBL/GenBank/DDBJ databases">
        <authorList>
            <consortium name="Genoscope - CEA"/>
            <person name="William W."/>
        </authorList>
    </citation>
    <scope>NUCLEOTIDE SEQUENCE [LARGE SCALE GENOMIC DNA]</scope>
</reference>
<dbReference type="Proteomes" id="UP000694005">
    <property type="component" value="Chromosome A01"/>
</dbReference>
<dbReference type="Gramene" id="A01p31250.2_BraZ1">
    <property type="protein sequence ID" value="A01p31250.2_BraZ1.CDS"/>
    <property type="gene ID" value="A01g31250.2_BraZ1"/>
</dbReference>
<sequence length="77" mass="9117">EREKNFVWRKLRTLVPLSSSSPSKSYFLIFVTNLHLTRTYSTPSESHHRVEHTVIFFPHARFETTNRPPPPTNPIER</sequence>